<sequence>MSQTIFLLASASCLLLALVSEKILTVESRSLNLTPGPRTISKWGNLGQVIRYPFSTIVVNKMGETIRTGLQGNGGDKPHLVFSRVNGAHEIFVKKEFSASRQSSCGMASFRASWTATSGVRLARCGRRCLARLSQAVYVLTGDGSAHTAARGG</sequence>
<evidence type="ECO:0000313" key="2">
    <source>
        <dbReference type="EMBL" id="KAH7030472.1"/>
    </source>
</evidence>
<protein>
    <submittedName>
        <fullName evidence="2">Uncharacterized protein</fullName>
    </submittedName>
</protein>
<evidence type="ECO:0000256" key="1">
    <source>
        <dbReference type="SAM" id="SignalP"/>
    </source>
</evidence>
<accession>A0ABQ8FW58</accession>
<keyword evidence="1" id="KW-0732">Signal</keyword>
<dbReference type="EMBL" id="JAGTJR010000044">
    <property type="protein sequence ID" value="KAH7030472.1"/>
    <property type="molecule type" value="Genomic_DNA"/>
</dbReference>
<name>A0ABQ8FW58_9PEZI</name>
<dbReference type="Proteomes" id="UP000774617">
    <property type="component" value="Unassembled WGS sequence"/>
</dbReference>
<organism evidence="2 3">
    <name type="scientific">Macrophomina phaseolina</name>
    <dbReference type="NCBI Taxonomy" id="35725"/>
    <lineage>
        <taxon>Eukaryota</taxon>
        <taxon>Fungi</taxon>
        <taxon>Dikarya</taxon>
        <taxon>Ascomycota</taxon>
        <taxon>Pezizomycotina</taxon>
        <taxon>Dothideomycetes</taxon>
        <taxon>Dothideomycetes incertae sedis</taxon>
        <taxon>Botryosphaeriales</taxon>
        <taxon>Botryosphaeriaceae</taxon>
        <taxon>Macrophomina</taxon>
    </lineage>
</organism>
<evidence type="ECO:0000313" key="3">
    <source>
        <dbReference type="Proteomes" id="UP000774617"/>
    </source>
</evidence>
<feature type="signal peptide" evidence="1">
    <location>
        <begin position="1"/>
        <end position="28"/>
    </location>
</feature>
<keyword evidence="3" id="KW-1185">Reference proteome</keyword>
<feature type="chain" id="PRO_5045401885" evidence="1">
    <location>
        <begin position="29"/>
        <end position="153"/>
    </location>
</feature>
<reference evidence="2 3" key="1">
    <citation type="journal article" date="2021" name="Nat. Commun.">
        <title>Genetic determinants of endophytism in the Arabidopsis root mycobiome.</title>
        <authorList>
            <person name="Mesny F."/>
            <person name="Miyauchi S."/>
            <person name="Thiergart T."/>
            <person name="Pickel B."/>
            <person name="Atanasova L."/>
            <person name="Karlsson M."/>
            <person name="Huettel B."/>
            <person name="Barry K.W."/>
            <person name="Haridas S."/>
            <person name="Chen C."/>
            <person name="Bauer D."/>
            <person name="Andreopoulos W."/>
            <person name="Pangilinan J."/>
            <person name="LaButti K."/>
            <person name="Riley R."/>
            <person name="Lipzen A."/>
            <person name="Clum A."/>
            <person name="Drula E."/>
            <person name="Henrissat B."/>
            <person name="Kohler A."/>
            <person name="Grigoriev I.V."/>
            <person name="Martin F.M."/>
            <person name="Hacquard S."/>
        </authorList>
    </citation>
    <scope>NUCLEOTIDE SEQUENCE [LARGE SCALE GENOMIC DNA]</scope>
    <source>
        <strain evidence="2 3">MPI-SDFR-AT-0080</strain>
    </source>
</reference>
<gene>
    <name evidence="2" type="ORF">B0J12DRAFT_317146</name>
</gene>
<proteinExistence type="predicted"/>
<comment type="caution">
    <text evidence="2">The sequence shown here is derived from an EMBL/GenBank/DDBJ whole genome shotgun (WGS) entry which is preliminary data.</text>
</comment>